<gene>
    <name evidence="1" type="ORF">FPL14_03060</name>
</gene>
<dbReference type="RefSeq" id="WP_182301648.1">
    <property type="nucleotide sequence ID" value="NZ_CP041969.1"/>
</dbReference>
<protein>
    <recommendedName>
        <fullName evidence="3">Lipoprotein</fullName>
    </recommendedName>
</protein>
<dbReference type="AlphaFoldDB" id="A0A7G5BTL0"/>
<dbReference type="KEGG" id="cchl:FPL14_03060"/>
<dbReference type="PROSITE" id="PS51257">
    <property type="entry name" value="PROKAR_LIPOPROTEIN"/>
    <property type="match status" value="1"/>
</dbReference>
<sequence>MRSEILKTITAFTGSAMLMLVIQGCMASTESLPAEKAFALSASALSGSERYEFAGEVTVLDSGGVVGGRSEYKGEVTLHGKLDMQWKASGVSPASHASGHTITYRPLQLLEAFKATTATISYVENPLPDQPVRMQIKLDDNVAKDRVVKQLKEEFALLRADKGLLRGDPDEAEKILRTSEAKLQAAIDTLRVKTDCQWTANSKSWFPSQMKEETVLNYEWDGKPCQEKRVSETNFLLKAQGGTMKKVNQG</sequence>
<evidence type="ECO:0000313" key="1">
    <source>
        <dbReference type="EMBL" id="QMV40294.1"/>
    </source>
</evidence>
<accession>A0A7G5BTL0</accession>
<keyword evidence="2" id="KW-1185">Reference proteome</keyword>
<reference evidence="1 2" key="1">
    <citation type="submission" date="2019-07" db="EMBL/GenBank/DDBJ databases">
        <authorList>
            <person name="Kim J.K."/>
            <person name="Cheong H.-M."/>
            <person name="Choi Y."/>
            <person name="Hwang K.J."/>
            <person name="Lee S."/>
            <person name="Choi C."/>
        </authorList>
    </citation>
    <scope>NUCLEOTIDE SEQUENCE [LARGE SCALE GENOMIC DNA]</scope>
    <source>
        <strain evidence="1 2">KS 22</strain>
    </source>
</reference>
<organism evidence="1 2">
    <name type="scientific">Cohnella cholangitidis</name>
    <dbReference type="NCBI Taxonomy" id="2598458"/>
    <lineage>
        <taxon>Bacteria</taxon>
        <taxon>Bacillati</taxon>
        <taxon>Bacillota</taxon>
        <taxon>Bacilli</taxon>
        <taxon>Bacillales</taxon>
        <taxon>Paenibacillaceae</taxon>
        <taxon>Cohnella</taxon>
    </lineage>
</organism>
<dbReference type="Proteomes" id="UP000515679">
    <property type="component" value="Chromosome"/>
</dbReference>
<evidence type="ECO:0008006" key="3">
    <source>
        <dbReference type="Google" id="ProtNLM"/>
    </source>
</evidence>
<name>A0A7G5BTL0_9BACL</name>
<evidence type="ECO:0000313" key="2">
    <source>
        <dbReference type="Proteomes" id="UP000515679"/>
    </source>
</evidence>
<proteinExistence type="predicted"/>
<dbReference type="EMBL" id="CP041969">
    <property type="protein sequence ID" value="QMV40294.1"/>
    <property type="molecule type" value="Genomic_DNA"/>
</dbReference>